<evidence type="ECO:0000256" key="1">
    <source>
        <dbReference type="SAM" id="MobiDB-lite"/>
    </source>
</evidence>
<reference evidence="2" key="1">
    <citation type="journal article" date="2015" name="Nature">
        <title>Complex archaea that bridge the gap between prokaryotes and eukaryotes.</title>
        <authorList>
            <person name="Spang A."/>
            <person name="Saw J.H."/>
            <person name="Jorgensen S.L."/>
            <person name="Zaremba-Niedzwiedzka K."/>
            <person name="Martijn J."/>
            <person name="Lind A.E."/>
            <person name="van Eijk R."/>
            <person name="Schleper C."/>
            <person name="Guy L."/>
            <person name="Ettema T.J."/>
        </authorList>
    </citation>
    <scope>NUCLEOTIDE SEQUENCE</scope>
</reference>
<accession>A0A0F9Q1K6</accession>
<comment type="caution">
    <text evidence="2">The sequence shown here is derived from an EMBL/GenBank/DDBJ whole genome shotgun (WGS) entry which is preliminary data.</text>
</comment>
<organism evidence="2">
    <name type="scientific">marine sediment metagenome</name>
    <dbReference type="NCBI Taxonomy" id="412755"/>
    <lineage>
        <taxon>unclassified sequences</taxon>
        <taxon>metagenomes</taxon>
        <taxon>ecological metagenomes</taxon>
    </lineage>
</organism>
<protein>
    <submittedName>
        <fullName evidence="2">Uncharacterized protein</fullName>
    </submittedName>
</protein>
<feature type="region of interest" description="Disordered" evidence="1">
    <location>
        <begin position="443"/>
        <end position="474"/>
    </location>
</feature>
<gene>
    <name evidence="2" type="ORF">LCGC14_0759800</name>
</gene>
<evidence type="ECO:0000313" key="2">
    <source>
        <dbReference type="EMBL" id="KKN37805.1"/>
    </source>
</evidence>
<feature type="region of interest" description="Disordered" evidence="1">
    <location>
        <begin position="345"/>
        <end position="370"/>
    </location>
</feature>
<sequence length="474" mass="53005">MQRFARWINQIAGLAPVTAIPVGLKDDGLVLHPAGTPLDKDWGTIFQDITDAREAWRKNPLARRIVGLTTSYIVGNGIRLQTAHKPLQRFIDDFWAANHIDQRLAEWSDELSRSGELFPVLFTNPISGMSTVRTVPACLIEAIDYDHQDYEKELRYRETQAIGENEKWWKSPLHPNLEPSDPIMLHYAVNRITGTIRGESDLAPILPWLRRYNRWLEDRVRLNAAVRSFLWIVHAPKRLHSELLERYRQPPTAGSVIIAETDTETWEAVAPNLNARDAEKDGRAIRWMIVAGGPGIALLDIGEGTDSNLATGKTMAEQRRRFLRRRQTYLADMLKDLIRQAWTQKAPRTAAATGEPDSLRARPSPEHNTDLATAADITAITPDISPEDNTDLATATASLTGALTELATLTGSGPAFRKVALRMFVKFAGETLTENQIDTILQEGQHDITRPPPDQRSPSDPTNNNHAEPAASQL</sequence>
<dbReference type="AlphaFoldDB" id="A0A0F9Q1K6"/>
<name>A0A0F9Q1K6_9ZZZZ</name>
<proteinExistence type="predicted"/>
<dbReference type="EMBL" id="LAZR01001869">
    <property type="protein sequence ID" value="KKN37805.1"/>
    <property type="molecule type" value="Genomic_DNA"/>
</dbReference>
<feature type="compositionally biased region" description="Basic and acidic residues" evidence="1">
    <location>
        <begin position="357"/>
        <end position="369"/>
    </location>
</feature>